<dbReference type="InterPro" id="IPR018908">
    <property type="entry name" value="TMEM234"/>
</dbReference>
<dbReference type="SUPFAM" id="SSF103481">
    <property type="entry name" value="Multidrug resistance efflux transporter EmrE"/>
    <property type="match status" value="1"/>
</dbReference>
<evidence type="ECO:0000256" key="5">
    <source>
        <dbReference type="ARBA" id="ARBA00023136"/>
    </source>
</evidence>
<evidence type="ECO:0000313" key="7">
    <source>
        <dbReference type="Ensembl" id="ENSCCRP00020010181.1"/>
    </source>
</evidence>
<protein>
    <recommendedName>
        <fullName evidence="9">Transmembrane protein 234</fullName>
    </recommendedName>
</protein>
<evidence type="ECO:0000256" key="6">
    <source>
        <dbReference type="SAM" id="Phobius"/>
    </source>
</evidence>
<keyword evidence="3 6" id="KW-0812">Transmembrane</keyword>
<sequence length="97" mass="10301">IYSPVLRARSDDVINRGYITAGSILSTLTGNDLSLAAPMVNSLTFLFMLLMGKLLGEEIEGKRAVLGMLLIMSGVTVCVLSSVSETDSAEAHNTSDH</sequence>
<feature type="transmembrane region" description="Helical" evidence="6">
    <location>
        <begin position="64"/>
        <end position="83"/>
    </location>
</feature>
<dbReference type="Pfam" id="PF10639">
    <property type="entry name" value="TMEM234"/>
    <property type="match status" value="1"/>
</dbReference>
<comment type="similarity">
    <text evidence="2">Belongs to the TMEM234 family.</text>
</comment>
<evidence type="ECO:0000256" key="1">
    <source>
        <dbReference type="ARBA" id="ARBA00004141"/>
    </source>
</evidence>
<evidence type="ECO:0008006" key="9">
    <source>
        <dbReference type="Google" id="ProtNLM"/>
    </source>
</evidence>
<dbReference type="InterPro" id="IPR037185">
    <property type="entry name" value="EmrE-like"/>
</dbReference>
<dbReference type="GO" id="GO:0016020">
    <property type="term" value="C:membrane"/>
    <property type="evidence" value="ECO:0007669"/>
    <property type="project" value="UniProtKB-SubCell"/>
</dbReference>
<name>A0A8C2H0T2_CYPCA</name>
<accession>A0A8C2H0T2</accession>
<keyword evidence="5 6" id="KW-0472">Membrane</keyword>
<dbReference type="Ensembl" id="ENSCCRT00020011298.1">
    <property type="protein sequence ID" value="ENSCCRP00020010181.1"/>
    <property type="gene ID" value="ENSCCRG00020005202.1"/>
</dbReference>
<dbReference type="AlphaFoldDB" id="A0A8C2H0T2"/>
<proteinExistence type="inferred from homology"/>
<dbReference type="PANTHER" id="PTHR28668:SF1">
    <property type="entry name" value="TRANSMEMBRANE PROTEIN 234"/>
    <property type="match status" value="1"/>
</dbReference>
<keyword evidence="4 6" id="KW-1133">Transmembrane helix</keyword>
<evidence type="ECO:0000256" key="4">
    <source>
        <dbReference type="ARBA" id="ARBA00022989"/>
    </source>
</evidence>
<organism evidence="7 8">
    <name type="scientific">Cyprinus carpio</name>
    <name type="common">Common carp</name>
    <dbReference type="NCBI Taxonomy" id="7962"/>
    <lineage>
        <taxon>Eukaryota</taxon>
        <taxon>Metazoa</taxon>
        <taxon>Chordata</taxon>
        <taxon>Craniata</taxon>
        <taxon>Vertebrata</taxon>
        <taxon>Euteleostomi</taxon>
        <taxon>Actinopterygii</taxon>
        <taxon>Neopterygii</taxon>
        <taxon>Teleostei</taxon>
        <taxon>Ostariophysi</taxon>
        <taxon>Cypriniformes</taxon>
        <taxon>Cyprinidae</taxon>
        <taxon>Cyprininae</taxon>
        <taxon>Cyprinus</taxon>
    </lineage>
</organism>
<reference evidence="7" key="1">
    <citation type="submission" date="2025-08" db="UniProtKB">
        <authorList>
            <consortium name="Ensembl"/>
        </authorList>
    </citation>
    <scope>IDENTIFICATION</scope>
</reference>
<evidence type="ECO:0000256" key="2">
    <source>
        <dbReference type="ARBA" id="ARBA00005977"/>
    </source>
</evidence>
<evidence type="ECO:0000256" key="3">
    <source>
        <dbReference type="ARBA" id="ARBA00022692"/>
    </source>
</evidence>
<dbReference type="PANTHER" id="PTHR28668">
    <property type="entry name" value="TRANSMEMBRANE PROTEIN 234"/>
    <property type="match status" value="1"/>
</dbReference>
<feature type="transmembrane region" description="Helical" evidence="6">
    <location>
        <begin position="33"/>
        <end position="52"/>
    </location>
</feature>
<comment type="subcellular location">
    <subcellularLocation>
        <location evidence="1">Membrane</location>
        <topology evidence="1">Multi-pass membrane protein</topology>
    </subcellularLocation>
</comment>
<evidence type="ECO:0000313" key="8">
    <source>
        <dbReference type="Proteomes" id="UP000694701"/>
    </source>
</evidence>
<dbReference type="Proteomes" id="UP000694701">
    <property type="component" value="Unplaced"/>
</dbReference>